<dbReference type="Pfam" id="PF00775">
    <property type="entry name" value="Dioxygenase_C"/>
    <property type="match status" value="1"/>
</dbReference>
<dbReference type="InterPro" id="IPR050770">
    <property type="entry name" value="Intradiol_RC_Dioxygenase"/>
</dbReference>
<evidence type="ECO:0000256" key="1">
    <source>
        <dbReference type="ARBA" id="ARBA00007825"/>
    </source>
</evidence>
<proteinExistence type="inferred from homology"/>
<evidence type="ECO:0000256" key="2">
    <source>
        <dbReference type="ARBA" id="ARBA00022964"/>
    </source>
</evidence>
<comment type="caution">
    <text evidence="5">The sequence shown here is derived from an EMBL/GenBank/DDBJ whole genome shotgun (WGS) entry which is preliminary data.</text>
</comment>
<dbReference type="PANTHER" id="PTHR33711:SF10">
    <property type="entry name" value="INTRADIOL RING-CLEAVAGE DIOXYGENASES DOMAIN-CONTAINING PROTEIN"/>
    <property type="match status" value="1"/>
</dbReference>
<reference evidence="5 6" key="1">
    <citation type="submission" date="2018-11" db="EMBL/GenBank/DDBJ databases">
        <title>Genome assembly of Steccherinum ochraceum LE-BIN_3174, the white-rot fungus of the Steccherinaceae family (The Residual Polyporoid clade, Polyporales, Basidiomycota).</title>
        <authorList>
            <person name="Fedorova T.V."/>
            <person name="Glazunova O.A."/>
            <person name="Landesman E.O."/>
            <person name="Moiseenko K.V."/>
            <person name="Psurtseva N.V."/>
            <person name="Savinova O.S."/>
            <person name="Shakhova N.V."/>
            <person name="Tyazhelova T.V."/>
            <person name="Vasina D.V."/>
        </authorList>
    </citation>
    <scope>NUCLEOTIDE SEQUENCE [LARGE SCALE GENOMIC DNA]</scope>
    <source>
        <strain evidence="5 6">LE-BIN_3174</strain>
    </source>
</reference>
<dbReference type="OrthoDB" id="121380at2759"/>
<dbReference type="AlphaFoldDB" id="A0A4R0RDP4"/>
<keyword evidence="3" id="KW-0560">Oxidoreductase</keyword>
<dbReference type="Proteomes" id="UP000292702">
    <property type="component" value="Unassembled WGS sequence"/>
</dbReference>
<gene>
    <name evidence="5" type="ORF">EIP91_006663</name>
</gene>
<dbReference type="GO" id="GO:0016702">
    <property type="term" value="F:oxidoreductase activity, acting on single donors with incorporation of molecular oxygen, incorporation of two atoms of oxygen"/>
    <property type="evidence" value="ECO:0007669"/>
    <property type="project" value="InterPro"/>
</dbReference>
<dbReference type="GO" id="GO:0008199">
    <property type="term" value="F:ferric iron binding"/>
    <property type="evidence" value="ECO:0007669"/>
    <property type="project" value="InterPro"/>
</dbReference>
<organism evidence="5 6">
    <name type="scientific">Steccherinum ochraceum</name>
    <dbReference type="NCBI Taxonomy" id="92696"/>
    <lineage>
        <taxon>Eukaryota</taxon>
        <taxon>Fungi</taxon>
        <taxon>Dikarya</taxon>
        <taxon>Basidiomycota</taxon>
        <taxon>Agaricomycotina</taxon>
        <taxon>Agaricomycetes</taxon>
        <taxon>Polyporales</taxon>
        <taxon>Steccherinaceae</taxon>
        <taxon>Steccherinum</taxon>
    </lineage>
</organism>
<dbReference type="InterPro" id="IPR015889">
    <property type="entry name" value="Intradiol_dOase_core"/>
</dbReference>
<dbReference type="PANTHER" id="PTHR33711">
    <property type="entry name" value="DIOXYGENASE, PUTATIVE (AFU_ORTHOLOGUE AFUA_2G02910)-RELATED"/>
    <property type="match status" value="1"/>
</dbReference>
<protein>
    <recommendedName>
        <fullName evidence="4">Intradiol ring-cleavage dioxygenases domain-containing protein</fullName>
    </recommendedName>
</protein>
<evidence type="ECO:0000256" key="3">
    <source>
        <dbReference type="ARBA" id="ARBA00023002"/>
    </source>
</evidence>
<dbReference type="EMBL" id="RWJN01000359">
    <property type="protein sequence ID" value="TCD62589.1"/>
    <property type="molecule type" value="Genomic_DNA"/>
</dbReference>
<comment type="similarity">
    <text evidence="1">Belongs to the intradiol ring-cleavage dioxygenase family.</text>
</comment>
<dbReference type="Gene3D" id="2.60.130.10">
    <property type="entry name" value="Aromatic compound dioxygenase"/>
    <property type="match status" value="1"/>
</dbReference>
<keyword evidence="2" id="KW-0223">Dioxygenase</keyword>
<sequence>MEPAQRVSFGLRRFAHNDSNGEVVPSLTRISSAVYGFIVLLTQEFPFLWSHFLQGSKNDRADMMGPYYVLGAPSRQVEDGKAVLATAGELKQFAPYLMTVTVKTPKGEPVPYATFDWWQADTSGTYSNNTYRFRGKFKANADGVAEVLTVAPGEYGPKGYARAGHFHVIIGPGDAKPELVHLTTQIYVCENNDASAMNTDILNLVRAVRKQNMNQSWSIPEANGLQQYMGFPKLDSEDADTLKRVEWWNSKLEEIELKVVAGAETEIVLNSR</sequence>
<evidence type="ECO:0000259" key="4">
    <source>
        <dbReference type="Pfam" id="PF00775"/>
    </source>
</evidence>
<accession>A0A4R0RDP4</accession>
<evidence type="ECO:0000313" key="6">
    <source>
        <dbReference type="Proteomes" id="UP000292702"/>
    </source>
</evidence>
<keyword evidence="6" id="KW-1185">Reference proteome</keyword>
<feature type="domain" description="Intradiol ring-cleavage dioxygenases" evidence="4">
    <location>
        <begin position="65"/>
        <end position="183"/>
    </location>
</feature>
<evidence type="ECO:0000313" key="5">
    <source>
        <dbReference type="EMBL" id="TCD62589.1"/>
    </source>
</evidence>
<dbReference type="SUPFAM" id="SSF49482">
    <property type="entry name" value="Aromatic compound dioxygenase"/>
    <property type="match status" value="1"/>
</dbReference>
<name>A0A4R0RDP4_9APHY</name>
<dbReference type="InterPro" id="IPR000627">
    <property type="entry name" value="Intradiol_dOase_C"/>
</dbReference>